<gene>
    <name evidence="2" type="ordered locus">Pyrfu_1636</name>
</gene>
<protein>
    <submittedName>
        <fullName evidence="2">Uncharacterized protein</fullName>
    </submittedName>
</protein>
<feature type="region of interest" description="Disordered" evidence="1">
    <location>
        <begin position="1"/>
        <end position="33"/>
    </location>
</feature>
<proteinExistence type="predicted"/>
<evidence type="ECO:0000256" key="1">
    <source>
        <dbReference type="SAM" id="MobiDB-lite"/>
    </source>
</evidence>
<keyword evidence="3" id="KW-1185">Reference proteome</keyword>
<dbReference type="STRING" id="694429.Pyrfu_1636"/>
<feature type="compositionally biased region" description="Acidic residues" evidence="1">
    <location>
        <begin position="23"/>
        <end position="33"/>
    </location>
</feature>
<dbReference type="EMBL" id="CP002838">
    <property type="protein sequence ID" value="AEM39493.1"/>
    <property type="molecule type" value="Genomic_DNA"/>
</dbReference>
<evidence type="ECO:0000313" key="2">
    <source>
        <dbReference type="EMBL" id="AEM39493.1"/>
    </source>
</evidence>
<dbReference type="eggNOG" id="arCOG05938">
    <property type="taxonomic scope" value="Archaea"/>
</dbReference>
<reference evidence="2 3" key="1">
    <citation type="journal article" date="2011" name="Stand. Genomic Sci.">
        <title>Complete genome sequence of the hyperthermophilic chemolithoautotroph Pyrolobus fumarii type strain (1A).</title>
        <authorList>
            <person name="Anderson I."/>
            <person name="Goker M."/>
            <person name="Nolan M."/>
            <person name="Lucas S."/>
            <person name="Hammon N."/>
            <person name="Deshpande S."/>
            <person name="Cheng J.F."/>
            <person name="Tapia R."/>
            <person name="Han C."/>
            <person name="Goodwin L."/>
            <person name="Pitluck S."/>
            <person name="Huntemann M."/>
            <person name="Liolios K."/>
            <person name="Ivanova N."/>
            <person name="Pagani I."/>
            <person name="Mavromatis K."/>
            <person name="Ovchinikova G."/>
            <person name="Pati A."/>
            <person name="Chen A."/>
            <person name="Palaniappan K."/>
            <person name="Land M."/>
            <person name="Hauser L."/>
            <person name="Brambilla E.M."/>
            <person name="Huber H."/>
            <person name="Yasawong M."/>
            <person name="Rohde M."/>
            <person name="Spring S."/>
            <person name="Abt B."/>
            <person name="Sikorski J."/>
            <person name="Wirth R."/>
            <person name="Detter J.C."/>
            <person name="Woyke T."/>
            <person name="Bristow J."/>
            <person name="Eisen J.A."/>
            <person name="Markowitz V."/>
            <person name="Hugenholtz P."/>
            <person name="Kyrpides N.C."/>
            <person name="Klenk H.P."/>
            <person name="Lapidus A."/>
        </authorList>
    </citation>
    <scope>NUCLEOTIDE SEQUENCE [LARGE SCALE GENOMIC DNA]</scope>
    <source>
        <strain evidence="3">DSM 11204 / 1A</strain>
    </source>
</reference>
<organism evidence="2 3">
    <name type="scientific">Pyrolobus fumarii (strain DSM 11204 / 1A)</name>
    <dbReference type="NCBI Taxonomy" id="694429"/>
    <lineage>
        <taxon>Archaea</taxon>
        <taxon>Thermoproteota</taxon>
        <taxon>Thermoprotei</taxon>
        <taxon>Desulfurococcales</taxon>
        <taxon>Pyrodictiaceae</taxon>
        <taxon>Pyrolobus</taxon>
    </lineage>
</organism>
<dbReference type="RefSeq" id="WP_014027170.1">
    <property type="nucleotide sequence ID" value="NC_015931.1"/>
</dbReference>
<dbReference type="HOGENOM" id="CLU_2490580_0_0_2"/>
<dbReference type="GeneID" id="11138825"/>
<name>G0ECC3_PYRF1</name>
<dbReference type="KEGG" id="pfm:Pyrfu_1636"/>
<sequence length="86" mass="9707">MVLEEEYGEATLSEETSETLTTEGEEGEEGEAEEISVNVLLLEAMLDRLNVLEKLARGELSETEARTALEGIAVPESEKRRRRRRK</sequence>
<accession>G0ECC3</accession>
<feature type="compositionally biased region" description="Low complexity" evidence="1">
    <location>
        <begin position="9"/>
        <end position="22"/>
    </location>
</feature>
<dbReference type="InParanoid" id="G0ECC3"/>
<dbReference type="Proteomes" id="UP000001037">
    <property type="component" value="Chromosome"/>
</dbReference>
<dbReference type="AlphaFoldDB" id="G0ECC3"/>
<evidence type="ECO:0000313" key="3">
    <source>
        <dbReference type="Proteomes" id="UP000001037"/>
    </source>
</evidence>